<sequence>MRFVMFALGIVSRRINWKQLTMLETIDIFASYIRQIFKNIFSHAEQKKSQGINNLLERFSFIFLTQAMIVRGFRGDSNTHKIYSLSDSSVGMADFVSLLCLVTIVGAALLSSMHPLCILLCY</sequence>
<dbReference type="PANTHER" id="PTHR33514:SF13">
    <property type="entry name" value="PROTEIN ABCI12, CHLOROPLASTIC"/>
    <property type="match status" value="1"/>
</dbReference>
<dbReference type="AlphaFoldDB" id="A0A5C7ISX7"/>
<evidence type="ECO:0000313" key="6">
    <source>
        <dbReference type="Proteomes" id="UP000323000"/>
    </source>
</evidence>
<evidence type="ECO:0000313" key="5">
    <source>
        <dbReference type="EMBL" id="TXG71944.1"/>
    </source>
</evidence>
<reference evidence="6" key="1">
    <citation type="journal article" date="2019" name="Gigascience">
        <title>De novo genome assembly of the endangered Acer yangbiense, a plant species with extremely small populations endemic to Yunnan Province, China.</title>
        <authorList>
            <person name="Yang J."/>
            <person name="Wariss H.M."/>
            <person name="Tao L."/>
            <person name="Zhang R."/>
            <person name="Yun Q."/>
            <person name="Hollingsworth P."/>
            <person name="Dao Z."/>
            <person name="Luo G."/>
            <person name="Guo H."/>
            <person name="Ma Y."/>
            <person name="Sun W."/>
        </authorList>
    </citation>
    <scope>NUCLEOTIDE SEQUENCE [LARGE SCALE GENOMIC DNA]</scope>
    <source>
        <strain evidence="6">cv. Malutang</strain>
    </source>
</reference>
<evidence type="ECO:0000256" key="2">
    <source>
        <dbReference type="ARBA" id="ARBA00022692"/>
    </source>
</evidence>
<dbReference type="OrthoDB" id="2019294at2759"/>
<accession>A0A5C7ISX7</accession>
<comment type="caution">
    <text evidence="5">The sequence shown here is derived from an EMBL/GenBank/DDBJ whole genome shotgun (WGS) entry which is preliminary data.</text>
</comment>
<evidence type="ECO:0000256" key="1">
    <source>
        <dbReference type="ARBA" id="ARBA00004141"/>
    </source>
</evidence>
<evidence type="ECO:0000256" key="4">
    <source>
        <dbReference type="ARBA" id="ARBA00023136"/>
    </source>
</evidence>
<dbReference type="GO" id="GO:0016020">
    <property type="term" value="C:membrane"/>
    <property type="evidence" value="ECO:0007669"/>
    <property type="project" value="UniProtKB-SubCell"/>
</dbReference>
<dbReference type="Proteomes" id="UP000323000">
    <property type="component" value="Chromosome 1"/>
</dbReference>
<protein>
    <submittedName>
        <fullName evidence="5">Uncharacterized protein</fullName>
    </submittedName>
</protein>
<dbReference type="EMBL" id="VAHF01000001">
    <property type="protein sequence ID" value="TXG71944.1"/>
    <property type="molecule type" value="Genomic_DNA"/>
</dbReference>
<gene>
    <name evidence="5" type="ORF">EZV62_000523</name>
</gene>
<dbReference type="GO" id="GO:0009507">
    <property type="term" value="C:chloroplast"/>
    <property type="evidence" value="ECO:0007669"/>
    <property type="project" value="TreeGrafter"/>
</dbReference>
<keyword evidence="3" id="KW-1133">Transmembrane helix</keyword>
<name>A0A5C7ISX7_9ROSI</name>
<comment type="subcellular location">
    <subcellularLocation>
        <location evidence="1">Membrane</location>
        <topology evidence="1">Multi-pass membrane protein</topology>
    </subcellularLocation>
</comment>
<organism evidence="5 6">
    <name type="scientific">Acer yangbiense</name>
    <dbReference type="NCBI Taxonomy" id="1000413"/>
    <lineage>
        <taxon>Eukaryota</taxon>
        <taxon>Viridiplantae</taxon>
        <taxon>Streptophyta</taxon>
        <taxon>Embryophyta</taxon>
        <taxon>Tracheophyta</taxon>
        <taxon>Spermatophyta</taxon>
        <taxon>Magnoliopsida</taxon>
        <taxon>eudicotyledons</taxon>
        <taxon>Gunneridae</taxon>
        <taxon>Pentapetalae</taxon>
        <taxon>rosids</taxon>
        <taxon>malvids</taxon>
        <taxon>Sapindales</taxon>
        <taxon>Sapindaceae</taxon>
        <taxon>Hippocastanoideae</taxon>
        <taxon>Acereae</taxon>
        <taxon>Acer</taxon>
    </lineage>
</organism>
<keyword evidence="4" id="KW-0472">Membrane</keyword>
<dbReference type="PANTHER" id="PTHR33514">
    <property type="entry name" value="PROTEIN ABCI12, CHLOROPLASTIC"/>
    <property type="match status" value="1"/>
</dbReference>
<evidence type="ECO:0000256" key="3">
    <source>
        <dbReference type="ARBA" id="ARBA00022989"/>
    </source>
</evidence>
<keyword evidence="2" id="KW-0812">Transmembrane</keyword>
<proteinExistence type="predicted"/>
<keyword evidence="6" id="KW-1185">Reference proteome</keyword>